<gene>
    <name evidence="2" type="ORF">KI387_035885</name>
</gene>
<reference evidence="2 3" key="1">
    <citation type="journal article" date="2021" name="Nat. Plants">
        <title>The Taxus genome provides insights into paclitaxel biosynthesis.</title>
        <authorList>
            <person name="Xiong X."/>
            <person name="Gou J."/>
            <person name="Liao Q."/>
            <person name="Li Y."/>
            <person name="Zhou Q."/>
            <person name="Bi G."/>
            <person name="Li C."/>
            <person name="Du R."/>
            <person name="Wang X."/>
            <person name="Sun T."/>
            <person name="Guo L."/>
            <person name="Liang H."/>
            <person name="Lu P."/>
            <person name="Wu Y."/>
            <person name="Zhang Z."/>
            <person name="Ro D.K."/>
            <person name="Shang Y."/>
            <person name="Huang S."/>
            <person name="Yan J."/>
        </authorList>
    </citation>
    <scope>NUCLEOTIDE SEQUENCE [LARGE SCALE GENOMIC DNA]</scope>
    <source>
        <strain evidence="2">Ta-2019</strain>
    </source>
</reference>
<feature type="region of interest" description="Disordered" evidence="1">
    <location>
        <begin position="65"/>
        <end position="104"/>
    </location>
</feature>
<feature type="region of interest" description="Disordered" evidence="1">
    <location>
        <begin position="1"/>
        <end position="32"/>
    </location>
</feature>
<accession>A0AA38FPI5</accession>
<name>A0AA38FPI5_TAXCH</name>
<evidence type="ECO:0000313" key="3">
    <source>
        <dbReference type="Proteomes" id="UP000824469"/>
    </source>
</evidence>
<protein>
    <submittedName>
        <fullName evidence="2">Uncharacterized protein</fullName>
    </submittedName>
</protein>
<proteinExistence type="predicted"/>
<feature type="compositionally biased region" description="Basic and acidic residues" evidence="1">
    <location>
        <begin position="10"/>
        <end position="24"/>
    </location>
</feature>
<feature type="non-terminal residue" evidence="2">
    <location>
        <position position="1"/>
    </location>
</feature>
<keyword evidence="3" id="KW-1185">Reference proteome</keyword>
<feature type="non-terminal residue" evidence="2">
    <location>
        <position position="104"/>
    </location>
</feature>
<dbReference type="EMBL" id="JAHRHJ020000007">
    <property type="protein sequence ID" value="KAH9307974.1"/>
    <property type="molecule type" value="Genomic_DNA"/>
</dbReference>
<dbReference type="AlphaFoldDB" id="A0AA38FPI5"/>
<organism evidence="2 3">
    <name type="scientific">Taxus chinensis</name>
    <name type="common">Chinese yew</name>
    <name type="synonym">Taxus wallichiana var. chinensis</name>
    <dbReference type="NCBI Taxonomy" id="29808"/>
    <lineage>
        <taxon>Eukaryota</taxon>
        <taxon>Viridiplantae</taxon>
        <taxon>Streptophyta</taxon>
        <taxon>Embryophyta</taxon>
        <taxon>Tracheophyta</taxon>
        <taxon>Spermatophyta</taxon>
        <taxon>Pinopsida</taxon>
        <taxon>Pinidae</taxon>
        <taxon>Conifers II</taxon>
        <taxon>Cupressales</taxon>
        <taxon>Taxaceae</taxon>
        <taxon>Taxus</taxon>
    </lineage>
</organism>
<dbReference type="Proteomes" id="UP000824469">
    <property type="component" value="Unassembled WGS sequence"/>
</dbReference>
<sequence>GAQGEEGAQNEERSEGASTKELDMPKLTQEEVDEKVTREAKKMINALVDEELERNAELVLGEFKKEQREKSVSSKKGQTLSVTVPKGVRMGSKHAEEGKSMMGY</sequence>
<feature type="compositionally biased region" description="Basic and acidic residues" evidence="1">
    <location>
        <begin position="93"/>
        <end position="104"/>
    </location>
</feature>
<evidence type="ECO:0000313" key="2">
    <source>
        <dbReference type="EMBL" id="KAH9307974.1"/>
    </source>
</evidence>
<evidence type="ECO:0000256" key="1">
    <source>
        <dbReference type="SAM" id="MobiDB-lite"/>
    </source>
</evidence>
<comment type="caution">
    <text evidence="2">The sequence shown here is derived from an EMBL/GenBank/DDBJ whole genome shotgun (WGS) entry which is preliminary data.</text>
</comment>